<evidence type="ECO:0000259" key="9">
    <source>
        <dbReference type="PROSITE" id="PS00794"/>
    </source>
</evidence>
<dbReference type="CDD" id="cd00483">
    <property type="entry name" value="HPPK"/>
    <property type="match status" value="1"/>
</dbReference>
<evidence type="ECO:0000256" key="5">
    <source>
        <dbReference type="ARBA" id="ARBA00022741"/>
    </source>
</evidence>
<keyword evidence="11" id="KW-1185">Reference proteome</keyword>
<dbReference type="PANTHER" id="PTHR43071:SF1">
    <property type="entry name" value="2-AMINO-4-HYDROXY-6-HYDROXYMETHYLDIHYDROPTERIDINE PYROPHOSPHOKINASE"/>
    <property type="match status" value="1"/>
</dbReference>
<keyword evidence="4" id="KW-0808">Transferase</keyword>
<comment type="catalytic activity">
    <reaction evidence="1">
        <text>6-hydroxymethyl-7,8-dihydropterin + ATP = (7,8-dihydropterin-6-yl)methyl diphosphate + AMP + H(+)</text>
        <dbReference type="Rhea" id="RHEA:11412"/>
        <dbReference type="ChEBI" id="CHEBI:15378"/>
        <dbReference type="ChEBI" id="CHEBI:30616"/>
        <dbReference type="ChEBI" id="CHEBI:44841"/>
        <dbReference type="ChEBI" id="CHEBI:72950"/>
        <dbReference type="ChEBI" id="CHEBI:456215"/>
        <dbReference type="EC" id="2.7.6.3"/>
    </reaction>
</comment>
<keyword evidence="7" id="KW-0067">ATP-binding</keyword>
<name>A0A543NMV4_9ACTN</name>
<dbReference type="GO" id="GO:0046656">
    <property type="term" value="P:folic acid biosynthetic process"/>
    <property type="evidence" value="ECO:0007669"/>
    <property type="project" value="UniProtKB-KW"/>
</dbReference>
<evidence type="ECO:0000256" key="2">
    <source>
        <dbReference type="ARBA" id="ARBA00005051"/>
    </source>
</evidence>
<evidence type="ECO:0000313" key="11">
    <source>
        <dbReference type="Proteomes" id="UP000317422"/>
    </source>
</evidence>
<sequence>MTTWSTPRRVVLSLGSNLGERMQNLQGAVDALFDASGLRLVGLSPVYETAPVGGPEQEAFLNAVVVVDTALDPDTVLERAQNVEDAFHRVREVRWGPRSLDVDIIDAGGEQRDDPALTLPHPQAHTRAFVLQPWSDVDPDAEIPGKGPVRDLLAALTGQELHRRDDLVLQVPD</sequence>
<accession>A0A543NMV4</accession>
<dbReference type="AlphaFoldDB" id="A0A543NMV4"/>
<dbReference type="Gene3D" id="3.30.70.560">
    <property type="entry name" value="7,8-Dihydro-6-hydroxymethylpterin-pyrophosphokinase HPPK"/>
    <property type="match status" value="1"/>
</dbReference>
<dbReference type="EC" id="2.7.6.3" evidence="3"/>
<reference evidence="10 11" key="1">
    <citation type="submission" date="2019-06" db="EMBL/GenBank/DDBJ databases">
        <title>Sequencing the genomes of 1000 actinobacteria strains.</title>
        <authorList>
            <person name="Klenk H.-P."/>
        </authorList>
    </citation>
    <scope>NUCLEOTIDE SEQUENCE [LARGE SCALE GENOMIC DNA]</scope>
    <source>
        <strain evidence="10 11">DSM 45015</strain>
    </source>
</reference>
<keyword evidence="8" id="KW-0289">Folate biosynthesis</keyword>
<dbReference type="InterPro" id="IPR000550">
    <property type="entry name" value="Hppk"/>
</dbReference>
<evidence type="ECO:0000256" key="7">
    <source>
        <dbReference type="ARBA" id="ARBA00022840"/>
    </source>
</evidence>
<evidence type="ECO:0000313" key="10">
    <source>
        <dbReference type="EMBL" id="TQN33168.1"/>
    </source>
</evidence>
<dbReference type="PROSITE" id="PS00794">
    <property type="entry name" value="HPPK"/>
    <property type="match status" value="1"/>
</dbReference>
<gene>
    <name evidence="10" type="ORF">FHX37_3168</name>
</gene>
<evidence type="ECO:0000256" key="4">
    <source>
        <dbReference type="ARBA" id="ARBA00022679"/>
    </source>
</evidence>
<dbReference type="EMBL" id="VFQC01000001">
    <property type="protein sequence ID" value="TQN33168.1"/>
    <property type="molecule type" value="Genomic_DNA"/>
</dbReference>
<dbReference type="InterPro" id="IPR035907">
    <property type="entry name" value="Hppk_sf"/>
</dbReference>
<keyword evidence="6 10" id="KW-0418">Kinase</keyword>
<proteinExistence type="predicted"/>
<feature type="domain" description="7,8-dihydro-6-hydroxymethylpterin-pyrophosphokinase" evidence="9">
    <location>
        <begin position="94"/>
        <end position="105"/>
    </location>
</feature>
<evidence type="ECO:0000256" key="1">
    <source>
        <dbReference type="ARBA" id="ARBA00000198"/>
    </source>
</evidence>
<protein>
    <recommendedName>
        <fullName evidence="3">2-amino-4-hydroxy-6-hydroxymethyldihydropteridine diphosphokinase</fullName>
        <ecNumber evidence="3">2.7.6.3</ecNumber>
    </recommendedName>
</protein>
<organism evidence="10 11">
    <name type="scientific">Haloactinospora alba</name>
    <dbReference type="NCBI Taxonomy" id="405555"/>
    <lineage>
        <taxon>Bacteria</taxon>
        <taxon>Bacillati</taxon>
        <taxon>Actinomycetota</taxon>
        <taxon>Actinomycetes</taxon>
        <taxon>Streptosporangiales</taxon>
        <taxon>Nocardiopsidaceae</taxon>
        <taxon>Haloactinospora</taxon>
    </lineage>
</organism>
<dbReference type="OrthoDB" id="9808041at2"/>
<evidence type="ECO:0000256" key="8">
    <source>
        <dbReference type="ARBA" id="ARBA00022909"/>
    </source>
</evidence>
<dbReference type="UniPathway" id="UPA00077">
    <property type="reaction ID" value="UER00155"/>
</dbReference>
<dbReference type="Proteomes" id="UP000317422">
    <property type="component" value="Unassembled WGS sequence"/>
</dbReference>
<comment type="pathway">
    <text evidence="2">Cofactor biosynthesis; tetrahydrofolate biosynthesis; 2-amino-4-hydroxy-6-hydroxymethyl-7,8-dihydropteridine diphosphate from 7,8-dihydroneopterin triphosphate: step 4/4.</text>
</comment>
<dbReference type="GO" id="GO:0003848">
    <property type="term" value="F:2-amino-4-hydroxy-6-hydroxymethyldihydropteridine diphosphokinase activity"/>
    <property type="evidence" value="ECO:0007669"/>
    <property type="project" value="UniProtKB-EC"/>
</dbReference>
<dbReference type="GO" id="GO:0046654">
    <property type="term" value="P:tetrahydrofolate biosynthetic process"/>
    <property type="evidence" value="ECO:0007669"/>
    <property type="project" value="UniProtKB-UniPathway"/>
</dbReference>
<dbReference type="RefSeq" id="WP_141924569.1">
    <property type="nucleotide sequence ID" value="NZ_VFQC01000001.1"/>
</dbReference>
<dbReference type="GO" id="GO:0005524">
    <property type="term" value="F:ATP binding"/>
    <property type="evidence" value="ECO:0007669"/>
    <property type="project" value="UniProtKB-KW"/>
</dbReference>
<keyword evidence="5" id="KW-0547">Nucleotide-binding</keyword>
<evidence type="ECO:0000256" key="3">
    <source>
        <dbReference type="ARBA" id="ARBA00013253"/>
    </source>
</evidence>
<evidence type="ECO:0000256" key="6">
    <source>
        <dbReference type="ARBA" id="ARBA00022777"/>
    </source>
</evidence>
<dbReference type="Pfam" id="PF01288">
    <property type="entry name" value="HPPK"/>
    <property type="match status" value="1"/>
</dbReference>
<comment type="caution">
    <text evidence="10">The sequence shown here is derived from an EMBL/GenBank/DDBJ whole genome shotgun (WGS) entry which is preliminary data.</text>
</comment>
<dbReference type="GO" id="GO:0016301">
    <property type="term" value="F:kinase activity"/>
    <property type="evidence" value="ECO:0007669"/>
    <property type="project" value="UniProtKB-KW"/>
</dbReference>
<dbReference type="PANTHER" id="PTHR43071">
    <property type="entry name" value="2-AMINO-4-HYDROXY-6-HYDROXYMETHYLDIHYDROPTERIDINE PYROPHOSPHOKINASE"/>
    <property type="match status" value="1"/>
</dbReference>
<dbReference type="NCBIfam" id="TIGR01498">
    <property type="entry name" value="folK"/>
    <property type="match status" value="1"/>
</dbReference>
<dbReference type="SUPFAM" id="SSF55083">
    <property type="entry name" value="6-hydroxymethyl-7,8-dihydropterin pyrophosphokinase, HPPK"/>
    <property type="match status" value="1"/>
</dbReference>